<evidence type="ECO:0000313" key="3">
    <source>
        <dbReference type="Proteomes" id="UP000002051"/>
    </source>
</evidence>
<dbReference type="EnsemblPlants" id="KEH25279">
    <property type="protein sequence ID" value="KEH25279"/>
    <property type="gene ID" value="MTR_6g016900"/>
</dbReference>
<dbReference type="EMBL" id="CM001222">
    <property type="protein sequence ID" value="KEH25279.1"/>
    <property type="molecule type" value="Genomic_DNA"/>
</dbReference>
<dbReference type="PANTHER" id="PTHR13318">
    <property type="entry name" value="PARTNER OF PAIRED, ISOFORM B-RELATED"/>
    <property type="match status" value="1"/>
</dbReference>
<proteinExistence type="predicted"/>
<dbReference type="SUPFAM" id="SSF52047">
    <property type="entry name" value="RNI-like"/>
    <property type="match status" value="1"/>
</dbReference>
<name>A0A072U696_MEDTR</name>
<gene>
    <name evidence="1" type="ordered locus">MTR_6g016900</name>
</gene>
<evidence type="ECO:0000313" key="1">
    <source>
        <dbReference type="EMBL" id="KEH25279.1"/>
    </source>
</evidence>
<accession>A0A072U696</accession>
<keyword evidence="3" id="KW-1185">Reference proteome</keyword>
<dbReference type="AlphaFoldDB" id="A0A072U696"/>
<dbReference type="Gene3D" id="3.80.10.10">
    <property type="entry name" value="Ribonuclease Inhibitor"/>
    <property type="match status" value="2"/>
</dbReference>
<protein>
    <submittedName>
        <fullName evidence="1">F-box/LRR protein, putative</fullName>
    </submittedName>
</protein>
<dbReference type="PANTHER" id="PTHR13318:SF106">
    <property type="entry name" value="F-BOX_LRR-REPEAT PROTEIN 2"/>
    <property type="match status" value="1"/>
</dbReference>
<dbReference type="Proteomes" id="UP000002051">
    <property type="component" value="Chromosome 6"/>
</dbReference>
<dbReference type="InterPro" id="IPR032675">
    <property type="entry name" value="LRR_dom_sf"/>
</dbReference>
<reference evidence="1 3" key="1">
    <citation type="journal article" date="2011" name="Nature">
        <title>The Medicago genome provides insight into the evolution of rhizobial symbioses.</title>
        <authorList>
            <person name="Young N.D."/>
            <person name="Debelle F."/>
            <person name="Oldroyd G.E."/>
            <person name="Geurts R."/>
            <person name="Cannon S.B."/>
            <person name="Udvardi M.K."/>
            <person name="Benedito V.A."/>
            <person name="Mayer K.F."/>
            <person name="Gouzy J."/>
            <person name="Schoof H."/>
            <person name="Van de Peer Y."/>
            <person name="Proost S."/>
            <person name="Cook D.R."/>
            <person name="Meyers B.C."/>
            <person name="Spannagl M."/>
            <person name="Cheung F."/>
            <person name="De Mita S."/>
            <person name="Krishnakumar V."/>
            <person name="Gundlach H."/>
            <person name="Zhou S."/>
            <person name="Mudge J."/>
            <person name="Bharti A.K."/>
            <person name="Murray J.D."/>
            <person name="Naoumkina M.A."/>
            <person name="Rosen B."/>
            <person name="Silverstein K.A."/>
            <person name="Tang H."/>
            <person name="Rombauts S."/>
            <person name="Zhao P.X."/>
            <person name="Zhou P."/>
            <person name="Barbe V."/>
            <person name="Bardou P."/>
            <person name="Bechner M."/>
            <person name="Bellec A."/>
            <person name="Berger A."/>
            <person name="Berges H."/>
            <person name="Bidwell S."/>
            <person name="Bisseling T."/>
            <person name="Choisne N."/>
            <person name="Couloux A."/>
            <person name="Denny R."/>
            <person name="Deshpande S."/>
            <person name="Dai X."/>
            <person name="Doyle J.J."/>
            <person name="Dudez A.M."/>
            <person name="Farmer A.D."/>
            <person name="Fouteau S."/>
            <person name="Franken C."/>
            <person name="Gibelin C."/>
            <person name="Gish J."/>
            <person name="Goldstein S."/>
            <person name="Gonzalez A.J."/>
            <person name="Green P.J."/>
            <person name="Hallab A."/>
            <person name="Hartog M."/>
            <person name="Hua A."/>
            <person name="Humphray S.J."/>
            <person name="Jeong D.H."/>
            <person name="Jing Y."/>
            <person name="Jocker A."/>
            <person name="Kenton S.M."/>
            <person name="Kim D.J."/>
            <person name="Klee K."/>
            <person name="Lai H."/>
            <person name="Lang C."/>
            <person name="Lin S."/>
            <person name="Macmil S.L."/>
            <person name="Magdelenat G."/>
            <person name="Matthews L."/>
            <person name="McCorrison J."/>
            <person name="Monaghan E.L."/>
            <person name="Mun J.H."/>
            <person name="Najar F.Z."/>
            <person name="Nicholson C."/>
            <person name="Noirot C."/>
            <person name="O'Bleness M."/>
            <person name="Paule C.R."/>
            <person name="Poulain J."/>
            <person name="Prion F."/>
            <person name="Qin B."/>
            <person name="Qu C."/>
            <person name="Retzel E.F."/>
            <person name="Riddle C."/>
            <person name="Sallet E."/>
            <person name="Samain S."/>
            <person name="Samson N."/>
            <person name="Sanders I."/>
            <person name="Saurat O."/>
            <person name="Scarpelli C."/>
            <person name="Schiex T."/>
            <person name="Segurens B."/>
            <person name="Severin A.J."/>
            <person name="Sherrier D.J."/>
            <person name="Shi R."/>
            <person name="Sims S."/>
            <person name="Singer S.R."/>
            <person name="Sinharoy S."/>
            <person name="Sterck L."/>
            <person name="Viollet A."/>
            <person name="Wang B.B."/>
            <person name="Wang K."/>
            <person name="Wang M."/>
            <person name="Wang X."/>
            <person name="Warfsmann J."/>
            <person name="Weissenbach J."/>
            <person name="White D.D."/>
            <person name="White J.D."/>
            <person name="Wiley G.B."/>
            <person name="Wincker P."/>
            <person name="Xing Y."/>
            <person name="Yang L."/>
            <person name="Yao Z."/>
            <person name="Ying F."/>
            <person name="Zhai J."/>
            <person name="Zhou L."/>
            <person name="Zuber A."/>
            <person name="Denarie J."/>
            <person name="Dixon R.A."/>
            <person name="May G.D."/>
            <person name="Schwartz D.C."/>
            <person name="Rogers J."/>
            <person name="Quetier F."/>
            <person name="Town C.D."/>
            <person name="Roe B.A."/>
        </authorList>
    </citation>
    <scope>NUCLEOTIDE SEQUENCE [LARGE SCALE GENOMIC DNA]</scope>
    <source>
        <strain evidence="1">A17</strain>
        <strain evidence="2 3">cv. Jemalong A17</strain>
    </source>
</reference>
<dbReference type="HOGENOM" id="CLU_1075064_0_0_1"/>
<organism evidence="1 3">
    <name type="scientific">Medicago truncatula</name>
    <name type="common">Barrel medic</name>
    <name type="synonym">Medicago tribuloides</name>
    <dbReference type="NCBI Taxonomy" id="3880"/>
    <lineage>
        <taxon>Eukaryota</taxon>
        <taxon>Viridiplantae</taxon>
        <taxon>Streptophyta</taxon>
        <taxon>Embryophyta</taxon>
        <taxon>Tracheophyta</taxon>
        <taxon>Spermatophyta</taxon>
        <taxon>Magnoliopsida</taxon>
        <taxon>eudicotyledons</taxon>
        <taxon>Gunneridae</taxon>
        <taxon>Pentapetalae</taxon>
        <taxon>rosids</taxon>
        <taxon>fabids</taxon>
        <taxon>Fabales</taxon>
        <taxon>Fabaceae</taxon>
        <taxon>Papilionoideae</taxon>
        <taxon>50 kb inversion clade</taxon>
        <taxon>NPAAA clade</taxon>
        <taxon>Hologalegina</taxon>
        <taxon>IRL clade</taxon>
        <taxon>Trifolieae</taxon>
        <taxon>Medicago</taxon>
    </lineage>
</organism>
<dbReference type="InterPro" id="IPR006553">
    <property type="entry name" value="Leu-rich_rpt_Cys-con_subtyp"/>
</dbReference>
<evidence type="ECO:0000313" key="2">
    <source>
        <dbReference type="EnsemblPlants" id="KEH25279"/>
    </source>
</evidence>
<reference evidence="2" key="3">
    <citation type="submission" date="2015-04" db="UniProtKB">
        <authorList>
            <consortium name="EnsemblPlants"/>
        </authorList>
    </citation>
    <scope>IDENTIFICATION</scope>
    <source>
        <strain evidence="2">cv. Jemalong A17</strain>
    </source>
</reference>
<reference evidence="1 3" key="2">
    <citation type="journal article" date="2014" name="BMC Genomics">
        <title>An improved genome release (version Mt4.0) for the model legume Medicago truncatula.</title>
        <authorList>
            <person name="Tang H."/>
            <person name="Krishnakumar V."/>
            <person name="Bidwell S."/>
            <person name="Rosen B."/>
            <person name="Chan A."/>
            <person name="Zhou S."/>
            <person name="Gentzbittel L."/>
            <person name="Childs K.L."/>
            <person name="Yandell M."/>
            <person name="Gundlach H."/>
            <person name="Mayer K.F."/>
            <person name="Schwartz D.C."/>
            <person name="Town C.D."/>
        </authorList>
    </citation>
    <scope>GENOME REANNOTATION</scope>
    <source>
        <strain evidence="1">A17</strain>
        <strain evidence="2 3">cv. Jemalong A17</strain>
    </source>
</reference>
<sequence length="259" mass="28826">MQSASPPSTSRTTAITSTGYWEKHISEGICHVLRRCFNIRHLNFTGCSRVKLLGINFLVTQLEVLNLSDTKVDDETLYVISKSCSALLELLLKGCENVTEKGLKHVSLYKYLNYTCIHENGEGLDAGSSDGNHQKRDSTQVSTLRNSTLCSGASDEFLCVKCFTDFSSTGDFIDLLSSNELLYVLLASRIVGYVDIFEMNFVLPKLEVLDLSKTDVHDETLCAISKICPRLLELSLIGCDWVTERSERCGAKLQTTDKD</sequence>
<dbReference type="SMART" id="SM00367">
    <property type="entry name" value="LRR_CC"/>
    <property type="match status" value="4"/>
</dbReference>